<dbReference type="PROSITE" id="PS01287">
    <property type="entry name" value="RTC"/>
    <property type="match status" value="1"/>
</dbReference>
<organism evidence="8">
    <name type="scientific">Phaeodactylum tricornutum</name>
    <name type="common">Diatom</name>
    <dbReference type="NCBI Taxonomy" id="2850"/>
    <lineage>
        <taxon>Eukaryota</taxon>
        <taxon>Sar</taxon>
        <taxon>Stramenopiles</taxon>
        <taxon>Ochrophyta</taxon>
        <taxon>Bacillariophyta</taxon>
        <taxon>Bacillariophyceae</taxon>
        <taxon>Bacillariophycidae</taxon>
        <taxon>Naviculales</taxon>
        <taxon>Phaeodactylaceae</taxon>
        <taxon>Phaeodactylum</taxon>
    </lineage>
</organism>
<evidence type="ECO:0000256" key="2">
    <source>
        <dbReference type="ARBA" id="ARBA00007089"/>
    </source>
</evidence>
<sequence>MSAAAATTSSAGTLRFEDGAVQFRQRIVVSILSHRSLLIRNIRAEDIDAPGLRQYEASFLRLIDSMTNGSRIEINSTGTQLRLSPGVLTGGSIEHTCPVPTQPTDSRPDEESMDSSRSIGWFLEGILPLAPFGKEPLSVSFFGITDGTCDVDPTSDYLKASALPLFQKFGVGVTDAEDFLSPQAPSIRVVRRGAAPAGGGRVELYSPVVQVLQPIEFTDPGKFKRVRGTAITCKIVSSSMAARVAFASKGLLHRLLPDVWIHTDAHTIKHHKCGPSPGLSLVLTAESTNGVVLTAECCLDYRKDASRELPEDLGTRGSALLLNEIRKGGCVDTGMQSLALLWMCLSPEDVSRIRVGTLSQYAVESLRLFKQAFGVEFKVKPDHATKTVLLSCLGSGYRNMSRAAT</sequence>
<dbReference type="InterPro" id="IPR023797">
    <property type="entry name" value="RNA3'_phos_cyclase_dom"/>
</dbReference>
<dbReference type="GO" id="GO:0004521">
    <property type="term" value="F:RNA endonuclease activity"/>
    <property type="evidence" value="ECO:0007669"/>
    <property type="project" value="TreeGrafter"/>
</dbReference>
<evidence type="ECO:0000259" key="6">
    <source>
        <dbReference type="Pfam" id="PF01137"/>
    </source>
</evidence>
<keyword evidence="4" id="KW-0539">Nucleus</keyword>
<accession>A0A8J9S6R9</accession>
<dbReference type="SUPFAM" id="SSF55205">
    <property type="entry name" value="EPT/RTPC-like"/>
    <property type="match status" value="1"/>
</dbReference>
<feature type="domain" description="RNA 3'-terminal phosphate cyclase insert" evidence="7">
    <location>
        <begin position="218"/>
        <end position="326"/>
    </location>
</feature>
<dbReference type="Gene3D" id="3.65.10.20">
    <property type="entry name" value="RNA 3'-terminal phosphate cyclase domain"/>
    <property type="match status" value="1"/>
</dbReference>
<dbReference type="Pfam" id="PF01137">
    <property type="entry name" value="RTC"/>
    <property type="match status" value="1"/>
</dbReference>
<protein>
    <recommendedName>
        <fullName evidence="9">RNA 3'-terminal phosphate cyclase-like protein</fullName>
    </recommendedName>
</protein>
<dbReference type="InterPro" id="IPR036553">
    <property type="entry name" value="RPTC_insert"/>
</dbReference>
<dbReference type="GO" id="GO:0000479">
    <property type="term" value="P:endonucleolytic cleavage of tricistronic rRNA transcript (SSU-rRNA, 5.8S rRNA, LSU-rRNA)"/>
    <property type="evidence" value="ECO:0007669"/>
    <property type="project" value="TreeGrafter"/>
</dbReference>
<dbReference type="InterPro" id="IPR013792">
    <property type="entry name" value="RNA3'P_cycl/enolpyr_Trfase_a/b"/>
</dbReference>
<feature type="region of interest" description="Disordered" evidence="5">
    <location>
        <begin position="92"/>
        <end position="114"/>
    </location>
</feature>
<dbReference type="OMA" id="YTDQNKG"/>
<dbReference type="Proteomes" id="UP000836788">
    <property type="component" value="Chromosome 19"/>
</dbReference>
<name>A0A8J9S6R9_PHATR</name>
<evidence type="ECO:0000256" key="4">
    <source>
        <dbReference type="ARBA" id="ARBA00023242"/>
    </source>
</evidence>
<dbReference type="InterPro" id="IPR013791">
    <property type="entry name" value="RNA3'-term_phos_cycl_insert"/>
</dbReference>
<feature type="domain" description="RNA 3'-terminal phosphate cyclase" evidence="6">
    <location>
        <begin position="17"/>
        <end position="379"/>
    </location>
</feature>
<evidence type="ECO:0000259" key="7">
    <source>
        <dbReference type="Pfam" id="PF05189"/>
    </source>
</evidence>
<proteinExistence type="inferred from homology"/>
<dbReference type="AlphaFoldDB" id="A0A8J9S6R9"/>
<dbReference type="GO" id="GO:0005730">
    <property type="term" value="C:nucleolus"/>
    <property type="evidence" value="ECO:0007669"/>
    <property type="project" value="UniProtKB-SubCell"/>
</dbReference>
<dbReference type="Pfam" id="PF05189">
    <property type="entry name" value="RTC_insert"/>
    <property type="match status" value="1"/>
</dbReference>
<evidence type="ECO:0000256" key="5">
    <source>
        <dbReference type="SAM" id="MobiDB-lite"/>
    </source>
</evidence>
<dbReference type="InterPro" id="IPR020719">
    <property type="entry name" value="RNA3'_term_phos_cycl-like_CS"/>
</dbReference>
<dbReference type="PANTHER" id="PTHR11096:SF1">
    <property type="entry name" value="RNA 3'-TERMINAL PHOSPHATE CYCLASE-LIKE PROTEIN"/>
    <property type="match status" value="1"/>
</dbReference>
<dbReference type="Gene3D" id="3.30.360.20">
    <property type="entry name" value="RNA 3'-terminal phosphate cyclase, insert domain"/>
    <property type="match status" value="1"/>
</dbReference>
<dbReference type="NCBIfam" id="TIGR03400">
    <property type="entry name" value="18S_RNA_Rcl1p"/>
    <property type="match status" value="1"/>
</dbReference>
<keyword evidence="3" id="KW-0690">Ribosome biogenesis</keyword>
<evidence type="ECO:0000256" key="1">
    <source>
        <dbReference type="ARBA" id="ARBA00004604"/>
    </source>
</evidence>
<comment type="subcellular location">
    <subcellularLocation>
        <location evidence="1">Nucleus</location>
        <location evidence="1">Nucleolus</location>
    </subcellularLocation>
</comment>
<dbReference type="PANTHER" id="PTHR11096">
    <property type="entry name" value="RNA 3' TERMINAL PHOSPHATE CYCLASE"/>
    <property type="match status" value="1"/>
</dbReference>
<dbReference type="InterPro" id="IPR037136">
    <property type="entry name" value="RNA3'_phos_cyclase_dom_sf"/>
</dbReference>
<evidence type="ECO:0000256" key="3">
    <source>
        <dbReference type="ARBA" id="ARBA00022517"/>
    </source>
</evidence>
<comment type="similarity">
    <text evidence="2">Belongs to the RNA 3'-terminal cyclase family. Type 2 subfamily.</text>
</comment>
<gene>
    <name evidence="8" type="ORF">PTTT1_LOCUS22512</name>
</gene>
<dbReference type="InterPro" id="IPR016443">
    <property type="entry name" value="RNA3'_term_phos_cyc_type_2"/>
</dbReference>
<dbReference type="EMBL" id="OU594960">
    <property type="protein sequence ID" value="CAG9283355.1"/>
    <property type="molecule type" value="Genomic_DNA"/>
</dbReference>
<reference evidence="8" key="1">
    <citation type="submission" date="2022-02" db="EMBL/GenBank/DDBJ databases">
        <authorList>
            <person name="Giguere J D."/>
        </authorList>
    </citation>
    <scope>NUCLEOTIDE SEQUENCE</scope>
    <source>
        <strain evidence="8">CCAP 1055/1</strain>
    </source>
</reference>
<dbReference type="InterPro" id="IPR000228">
    <property type="entry name" value="RNA3'_term_phos_cyc"/>
</dbReference>
<evidence type="ECO:0000313" key="8">
    <source>
        <dbReference type="EMBL" id="CAG9283355.1"/>
    </source>
</evidence>
<evidence type="ECO:0008006" key="9">
    <source>
        <dbReference type="Google" id="ProtNLM"/>
    </source>
</evidence>